<keyword evidence="2" id="KW-1185">Reference proteome</keyword>
<evidence type="ECO:0000313" key="1">
    <source>
        <dbReference type="EMBL" id="MFC5630951.1"/>
    </source>
</evidence>
<gene>
    <name evidence="1" type="ORF">ACFPQ3_04935</name>
</gene>
<sequence>MNTEKYITYLLEHLPNEKTLAKKEVLEAYLPWNETIQKIVERKKLPESTKTLEVSI</sequence>
<evidence type="ECO:0000313" key="2">
    <source>
        <dbReference type="Proteomes" id="UP001596110"/>
    </source>
</evidence>
<dbReference type="EMBL" id="JBHSOJ010000016">
    <property type="protein sequence ID" value="MFC5630951.1"/>
    <property type="molecule type" value="Genomic_DNA"/>
</dbReference>
<name>A0ABW0UBN1_9STRE</name>
<dbReference type="RefSeq" id="WP_198039876.1">
    <property type="nucleotide sequence ID" value="NZ_JBHSOJ010000016.1"/>
</dbReference>
<protein>
    <recommendedName>
        <fullName evidence="3">Transposase</fullName>
    </recommendedName>
</protein>
<comment type="caution">
    <text evidence="1">The sequence shown here is derived from an EMBL/GenBank/DDBJ whole genome shotgun (WGS) entry which is preliminary data.</text>
</comment>
<evidence type="ECO:0008006" key="3">
    <source>
        <dbReference type="Google" id="ProtNLM"/>
    </source>
</evidence>
<organism evidence="1 2">
    <name type="scientific">Streptococcus caledonicus</name>
    <dbReference type="NCBI Taxonomy" id="2614158"/>
    <lineage>
        <taxon>Bacteria</taxon>
        <taxon>Bacillati</taxon>
        <taxon>Bacillota</taxon>
        <taxon>Bacilli</taxon>
        <taxon>Lactobacillales</taxon>
        <taxon>Streptococcaceae</taxon>
        <taxon>Streptococcus</taxon>
    </lineage>
</organism>
<reference evidence="2" key="1">
    <citation type="journal article" date="2019" name="Int. J. Syst. Evol. Microbiol.">
        <title>The Global Catalogue of Microorganisms (GCM) 10K type strain sequencing project: providing services to taxonomists for standard genome sequencing and annotation.</title>
        <authorList>
            <consortium name="The Broad Institute Genomics Platform"/>
            <consortium name="The Broad Institute Genome Sequencing Center for Infectious Disease"/>
            <person name="Wu L."/>
            <person name="Ma J."/>
        </authorList>
    </citation>
    <scope>NUCLEOTIDE SEQUENCE [LARGE SCALE GENOMIC DNA]</scope>
    <source>
        <strain evidence="2">DT43</strain>
    </source>
</reference>
<accession>A0ABW0UBN1</accession>
<dbReference type="Proteomes" id="UP001596110">
    <property type="component" value="Unassembled WGS sequence"/>
</dbReference>
<proteinExistence type="predicted"/>